<dbReference type="GO" id="GO:0016491">
    <property type="term" value="F:oxidoreductase activity"/>
    <property type="evidence" value="ECO:0007669"/>
    <property type="project" value="UniProtKB-KW"/>
</dbReference>
<dbReference type="InterPro" id="IPR036291">
    <property type="entry name" value="NAD(P)-bd_dom_sf"/>
</dbReference>
<dbReference type="SUPFAM" id="SSF51735">
    <property type="entry name" value="NAD(P)-binding Rossmann-fold domains"/>
    <property type="match status" value="1"/>
</dbReference>
<evidence type="ECO:0000256" key="2">
    <source>
        <dbReference type="ARBA" id="ARBA00023002"/>
    </source>
</evidence>
<accession>A0A1I6ULD4</accession>
<keyword evidence="5" id="KW-1185">Reference proteome</keyword>
<comment type="similarity">
    <text evidence="1">Belongs to the short-chain dehydrogenases/reductases (SDR) family.</text>
</comment>
<keyword evidence="2" id="KW-0560">Oxidoreductase</keyword>
<evidence type="ECO:0000259" key="3">
    <source>
        <dbReference type="SMART" id="SM00822"/>
    </source>
</evidence>
<dbReference type="Proteomes" id="UP000198852">
    <property type="component" value="Unassembled WGS sequence"/>
</dbReference>
<protein>
    <submittedName>
        <fullName evidence="4">NAD(P)-dependent dehydrogenase, short-chain alcohol dehydrogenase family</fullName>
    </submittedName>
</protein>
<dbReference type="EMBL" id="FOZX01000011">
    <property type="protein sequence ID" value="SFT02174.1"/>
    <property type="molecule type" value="Genomic_DNA"/>
</dbReference>
<organism evidence="4 5">
    <name type="scientific">Saccharopolyspora flava</name>
    <dbReference type="NCBI Taxonomy" id="95161"/>
    <lineage>
        <taxon>Bacteria</taxon>
        <taxon>Bacillati</taxon>
        <taxon>Actinomycetota</taxon>
        <taxon>Actinomycetes</taxon>
        <taxon>Pseudonocardiales</taxon>
        <taxon>Pseudonocardiaceae</taxon>
        <taxon>Saccharopolyspora</taxon>
    </lineage>
</organism>
<feature type="domain" description="Ketoreductase" evidence="3">
    <location>
        <begin position="37"/>
        <end position="258"/>
    </location>
</feature>
<evidence type="ECO:0000313" key="5">
    <source>
        <dbReference type="Proteomes" id="UP000198852"/>
    </source>
</evidence>
<sequence length="318" mass="33285">MTTAAARSWSSARPGIDGTMVPMTRWSSDQLPDLVGKTAVITGANSGLGLETAQALGRAGAHVVLAVRDMAKGERAAGSVPGSAEVRRLDLGDLASVREFAEGFDGEIALLINNAGVMFPPEGVTKDGFEIQFGTNHLGHFALTNLLLPQVTDRVVTVSSGLHRSVSGIRWEDPNFTGAYDPRKAYGQSKLANLLFTLELQRRLTDAGSPVRSTAAHPGYSATNLQSHAGNTLARRFMALGNLVVAQSAKAGALPTLYAATQDLPGASFVGPDGPLELRGSPTLVGRSKAASDTEAAQRLWTLSEHLTGVGFPLTGKS</sequence>
<reference evidence="5" key="1">
    <citation type="submission" date="2016-10" db="EMBL/GenBank/DDBJ databases">
        <authorList>
            <person name="Varghese N."/>
            <person name="Submissions S."/>
        </authorList>
    </citation>
    <scope>NUCLEOTIDE SEQUENCE [LARGE SCALE GENOMIC DNA]</scope>
    <source>
        <strain evidence="5">DSM 44771</strain>
    </source>
</reference>
<proteinExistence type="inferred from homology"/>
<dbReference type="PANTHER" id="PTHR24320:SF148">
    <property type="entry name" value="NAD(P)-BINDING ROSSMANN-FOLD SUPERFAMILY PROTEIN"/>
    <property type="match status" value="1"/>
</dbReference>
<dbReference type="InterPro" id="IPR002347">
    <property type="entry name" value="SDR_fam"/>
</dbReference>
<dbReference type="NCBIfam" id="NF004846">
    <property type="entry name" value="PRK06197.1"/>
    <property type="match status" value="1"/>
</dbReference>
<evidence type="ECO:0000256" key="1">
    <source>
        <dbReference type="ARBA" id="ARBA00006484"/>
    </source>
</evidence>
<dbReference type="AlphaFoldDB" id="A0A1I6ULD4"/>
<dbReference type="PRINTS" id="PR00081">
    <property type="entry name" value="GDHRDH"/>
</dbReference>
<dbReference type="InterPro" id="IPR057326">
    <property type="entry name" value="KR_dom"/>
</dbReference>
<dbReference type="CDD" id="cd05327">
    <property type="entry name" value="retinol-DH_like_SDR_c_like"/>
    <property type="match status" value="1"/>
</dbReference>
<name>A0A1I6ULD4_9PSEU</name>
<dbReference type="Pfam" id="PF00106">
    <property type="entry name" value="adh_short"/>
    <property type="match status" value="1"/>
</dbReference>
<gene>
    <name evidence="4" type="ORF">SAMN05660874_05054</name>
</gene>
<dbReference type="SMART" id="SM00822">
    <property type="entry name" value="PKS_KR"/>
    <property type="match status" value="1"/>
</dbReference>
<dbReference type="Gene3D" id="3.40.50.720">
    <property type="entry name" value="NAD(P)-binding Rossmann-like Domain"/>
    <property type="match status" value="1"/>
</dbReference>
<dbReference type="PANTHER" id="PTHR24320">
    <property type="entry name" value="RETINOL DEHYDROGENASE"/>
    <property type="match status" value="1"/>
</dbReference>
<dbReference type="STRING" id="95161.SAMN05660874_05054"/>
<evidence type="ECO:0000313" key="4">
    <source>
        <dbReference type="EMBL" id="SFT02174.1"/>
    </source>
</evidence>